<keyword evidence="2 9" id="KW-0121">Carboxypeptidase</keyword>
<dbReference type="GO" id="GO:0004180">
    <property type="term" value="F:carboxypeptidase activity"/>
    <property type="evidence" value="ECO:0007669"/>
    <property type="project" value="UniProtKB-KW"/>
</dbReference>
<dbReference type="InterPro" id="IPR027461">
    <property type="entry name" value="Carboxypeptidase_A_C_sf"/>
</dbReference>
<dbReference type="OrthoDB" id="9807329at2"/>
<evidence type="ECO:0000256" key="2">
    <source>
        <dbReference type="ARBA" id="ARBA00022645"/>
    </source>
</evidence>
<dbReference type="SUPFAM" id="SSF52317">
    <property type="entry name" value="Class I glutamine amidotransferase-like"/>
    <property type="match status" value="1"/>
</dbReference>
<dbReference type="PANTHER" id="PTHR30237:SF2">
    <property type="entry name" value="MUREIN TETRAPEPTIDE CARBOXYPEPTIDASE"/>
    <property type="match status" value="1"/>
</dbReference>
<evidence type="ECO:0000256" key="6">
    <source>
        <dbReference type="PIRSR" id="PIRSR028757-1"/>
    </source>
</evidence>
<dbReference type="InterPro" id="IPR040921">
    <property type="entry name" value="Peptidase_S66C"/>
</dbReference>
<dbReference type="Gene3D" id="3.50.30.60">
    <property type="entry name" value="LD-carboxypeptidase A C-terminal domain-like"/>
    <property type="match status" value="1"/>
</dbReference>
<feature type="active site" description="Charge relay system" evidence="6">
    <location>
        <position position="276"/>
    </location>
</feature>
<evidence type="ECO:0000313" key="10">
    <source>
        <dbReference type="Proteomes" id="UP000243494"/>
    </source>
</evidence>
<evidence type="ECO:0000256" key="1">
    <source>
        <dbReference type="ARBA" id="ARBA00010233"/>
    </source>
</evidence>
<organism evidence="9 10">
    <name type="scientific">Romboutsia maritimum</name>
    <dbReference type="NCBI Taxonomy" id="2020948"/>
    <lineage>
        <taxon>Bacteria</taxon>
        <taxon>Bacillati</taxon>
        <taxon>Bacillota</taxon>
        <taxon>Clostridia</taxon>
        <taxon>Peptostreptococcales</taxon>
        <taxon>Peptostreptococcaceae</taxon>
        <taxon>Romboutsia</taxon>
    </lineage>
</organism>
<dbReference type="GO" id="GO:0008236">
    <property type="term" value="F:serine-type peptidase activity"/>
    <property type="evidence" value="ECO:0007669"/>
    <property type="project" value="UniProtKB-KW"/>
</dbReference>
<dbReference type="InterPro" id="IPR029062">
    <property type="entry name" value="Class_I_gatase-like"/>
</dbReference>
<evidence type="ECO:0000256" key="5">
    <source>
        <dbReference type="ARBA" id="ARBA00022825"/>
    </source>
</evidence>
<dbReference type="Gene3D" id="3.40.50.10740">
    <property type="entry name" value="Class I glutamine amidotransferase-like"/>
    <property type="match status" value="1"/>
</dbReference>
<feature type="active site" description="Nucleophile" evidence="6">
    <location>
        <position position="110"/>
    </location>
</feature>
<evidence type="ECO:0000256" key="3">
    <source>
        <dbReference type="ARBA" id="ARBA00022670"/>
    </source>
</evidence>
<dbReference type="RefSeq" id="WP_095404948.1">
    <property type="nucleotide sequence ID" value="NZ_NOJZ02000001.1"/>
</dbReference>
<sequence length="302" mass="34078">MINERGLKIGDTIGIVAPSGPLKKGNLEEIKSKIESYGYKVNIGKSCYLNYKGYLAGEDYIRAKDIEKMFLDDSINAIMCLRGGYGSTRILNMINYKIISENPKIFIGFSDITALHIAFNQKCNLTTYHGIMASTSIEWDDFTYKSLIETINFKRELNIRNPKGEEIKTFCRGISQGILVGGNLSLLASTLGTEYEINTKNKILFIEEIGEYIYRIDRMLTHLDLAGKFKDCSGIIYGDFKDCIKSSPDDCEIIEILKEISLKYNKPSVYNIKSGHCMPMITIPLGGECILNASEKTIKFRR</sequence>
<keyword evidence="10" id="KW-1185">Reference proteome</keyword>
<dbReference type="InterPro" id="IPR040449">
    <property type="entry name" value="Peptidase_S66_N"/>
</dbReference>
<proteinExistence type="inferred from homology"/>
<evidence type="ECO:0000259" key="8">
    <source>
        <dbReference type="Pfam" id="PF17676"/>
    </source>
</evidence>
<dbReference type="Proteomes" id="UP000243494">
    <property type="component" value="Unassembled WGS sequence"/>
</dbReference>
<dbReference type="Pfam" id="PF02016">
    <property type="entry name" value="Peptidase_S66"/>
    <property type="match status" value="1"/>
</dbReference>
<evidence type="ECO:0000256" key="4">
    <source>
        <dbReference type="ARBA" id="ARBA00022801"/>
    </source>
</evidence>
<reference evidence="9 10" key="1">
    <citation type="journal article" date="2017" name="Genome Announc.">
        <title>Draft Genome Sequence of Romboutsia maritimum sp. nov. Strain CCRI-22766(T), Isolated from Coastal Estuarine Mud.</title>
        <authorList>
            <person name="Maheux A.F."/>
            <person name="Boudreau D.K."/>
            <person name="Berube E."/>
            <person name="Boissinot M."/>
            <person name="Raymond F."/>
            <person name="Brodeur S."/>
            <person name="Corbeil J."/>
            <person name="Brightwell G."/>
            <person name="Broda D."/>
            <person name="Omar R.F."/>
            <person name="Bergeron M.G."/>
        </authorList>
    </citation>
    <scope>NUCLEOTIDE SEQUENCE [LARGE SCALE GENOMIC DNA]</scope>
    <source>
        <strain evidence="9 10">CCRI-22766</strain>
    </source>
</reference>
<accession>A0A371IW36</accession>
<comment type="similarity">
    <text evidence="1">Belongs to the peptidase S66 family.</text>
</comment>
<dbReference type="InterPro" id="IPR027478">
    <property type="entry name" value="LdcA_N"/>
</dbReference>
<keyword evidence="3" id="KW-0645">Protease</keyword>
<feature type="domain" description="LD-carboxypeptidase N-terminal" evidence="7">
    <location>
        <begin position="13"/>
        <end position="130"/>
    </location>
</feature>
<dbReference type="SUPFAM" id="SSF141986">
    <property type="entry name" value="LD-carboxypeptidase A C-terminal domain-like"/>
    <property type="match status" value="1"/>
</dbReference>
<dbReference type="Pfam" id="PF17676">
    <property type="entry name" value="Peptidase_S66C"/>
    <property type="match status" value="1"/>
</dbReference>
<name>A0A371IW36_9FIRM</name>
<feature type="active site" description="Charge relay system" evidence="6">
    <location>
        <position position="207"/>
    </location>
</feature>
<dbReference type="PIRSF" id="PIRSF028757">
    <property type="entry name" value="LD-carboxypeptidase"/>
    <property type="match status" value="1"/>
</dbReference>
<dbReference type="AlphaFoldDB" id="A0A371IW36"/>
<dbReference type="EMBL" id="NOJZ02000001">
    <property type="protein sequence ID" value="RDY24693.1"/>
    <property type="molecule type" value="Genomic_DNA"/>
</dbReference>
<dbReference type="PANTHER" id="PTHR30237">
    <property type="entry name" value="MURAMOYLTETRAPEPTIDE CARBOXYPEPTIDASE"/>
    <property type="match status" value="1"/>
</dbReference>
<keyword evidence="5" id="KW-0720">Serine protease</keyword>
<dbReference type="InterPro" id="IPR003507">
    <property type="entry name" value="S66_fam"/>
</dbReference>
<dbReference type="GO" id="GO:0006508">
    <property type="term" value="P:proteolysis"/>
    <property type="evidence" value="ECO:0007669"/>
    <property type="project" value="UniProtKB-KW"/>
</dbReference>
<keyword evidence="4" id="KW-0378">Hydrolase</keyword>
<comment type="caution">
    <text evidence="9">The sequence shown here is derived from an EMBL/GenBank/DDBJ whole genome shotgun (WGS) entry which is preliminary data.</text>
</comment>
<dbReference type="CDD" id="cd07025">
    <property type="entry name" value="Peptidase_S66"/>
    <property type="match status" value="1"/>
</dbReference>
<evidence type="ECO:0000259" key="7">
    <source>
        <dbReference type="Pfam" id="PF02016"/>
    </source>
</evidence>
<feature type="domain" description="LD-carboxypeptidase C-terminal" evidence="8">
    <location>
        <begin position="176"/>
        <end position="289"/>
    </location>
</feature>
<evidence type="ECO:0000313" key="9">
    <source>
        <dbReference type="EMBL" id="RDY24693.1"/>
    </source>
</evidence>
<protein>
    <submittedName>
        <fullName evidence="9">LD-carboxypeptidase</fullName>
    </submittedName>
</protein>
<gene>
    <name evidence="9" type="ORF">CHF27_000395</name>
</gene>